<proteinExistence type="predicted"/>
<name>A0A016WBM6_9BILA</name>
<comment type="caution">
    <text evidence="3">The sequence shown here is derived from an EMBL/GenBank/DDBJ whole genome shotgun (WGS) entry which is preliminary data.</text>
</comment>
<evidence type="ECO:0000313" key="3">
    <source>
        <dbReference type="EMBL" id="EYC37001.1"/>
    </source>
</evidence>
<keyword evidence="1" id="KW-1133">Transmembrane helix</keyword>
<evidence type="ECO:0000256" key="1">
    <source>
        <dbReference type="SAM" id="Phobius"/>
    </source>
</evidence>
<sequence length="143" mass="16281">MFFRVLIVLCLISAALGFIAWPQAPEYYRSDVFRSALFGNLHNGIFFTCNGRQWRKSSVFESWTCFPRTAKVVLPSLLKVLPPKTVVQMFFRVLVVLCLISAALSFVIWPQAPEDYRSDTFGNILFGNQHNGFFLTCNGRVCS</sequence>
<keyword evidence="4" id="KW-1185">Reference proteome</keyword>
<keyword evidence="1" id="KW-0472">Membrane</keyword>
<keyword evidence="2" id="KW-0732">Signal</keyword>
<dbReference type="AlphaFoldDB" id="A0A016WBM6"/>
<gene>
    <name evidence="3" type="primary">Acey_s0836.g2602</name>
    <name evidence="3" type="ORF">Y032_0836g2602</name>
</gene>
<accession>A0A016WBM6</accession>
<dbReference type="EMBL" id="JARK01000436">
    <property type="protein sequence ID" value="EYC37001.1"/>
    <property type="molecule type" value="Genomic_DNA"/>
</dbReference>
<organism evidence="3 4">
    <name type="scientific">Ancylostoma ceylanicum</name>
    <dbReference type="NCBI Taxonomy" id="53326"/>
    <lineage>
        <taxon>Eukaryota</taxon>
        <taxon>Metazoa</taxon>
        <taxon>Ecdysozoa</taxon>
        <taxon>Nematoda</taxon>
        <taxon>Chromadorea</taxon>
        <taxon>Rhabditida</taxon>
        <taxon>Rhabditina</taxon>
        <taxon>Rhabditomorpha</taxon>
        <taxon>Strongyloidea</taxon>
        <taxon>Ancylostomatidae</taxon>
        <taxon>Ancylostomatinae</taxon>
        <taxon>Ancylostoma</taxon>
    </lineage>
</organism>
<feature type="signal peptide" evidence="2">
    <location>
        <begin position="1"/>
        <end position="17"/>
    </location>
</feature>
<dbReference type="Proteomes" id="UP000024635">
    <property type="component" value="Unassembled WGS sequence"/>
</dbReference>
<evidence type="ECO:0000313" key="4">
    <source>
        <dbReference type="Proteomes" id="UP000024635"/>
    </source>
</evidence>
<protein>
    <submittedName>
        <fullName evidence="3">Uncharacterized protein</fullName>
    </submittedName>
</protein>
<reference evidence="4" key="1">
    <citation type="journal article" date="2015" name="Nat. Genet.">
        <title>The genome and transcriptome of the zoonotic hookworm Ancylostoma ceylanicum identify infection-specific gene families.</title>
        <authorList>
            <person name="Schwarz E.M."/>
            <person name="Hu Y."/>
            <person name="Antoshechkin I."/>
            <person name="Miller M.M."/>
            <person name="Sternberg P.W."/>
            <person name="Aroian R.V."/>
        </authorList>
    </citation>
    <scope>NUCLEOTIDE SEQUENCE</scope>
    <source>
        <strain evidence="4">HY135</strain>
    </source>
</reference>
<feature type="transmembrane region" description="Helical" evidence="1">
    <location>
        <begin position="89"/>
        <end position="109"/>
    </location>
</feature>
<feature type="chain" id="PRO_5001490463" evidence="2">
    <location>
        <begin position="18"/>
        <end position="143"/>
    </location>
</feature>
<keyword evidence="1" id="KW-0812">Transmembrane</keyword>
<evidence type="ECO:0000256" key="2">
    <source>
        <dbReference type="SAM" id="SignalP"/>
    </source>
</evidence>